<feature type="transmembrane region" description="Helical" evidence="2">
    <location>
        <begin position="705"/>
        <end position="733"/>
    </location>
</feature>
<dbReference type="OrthoDB" id="5148443at2759"/>
<evidence type="ECO:0000256" key="1">
    <source>
        <dbReference type="SAM" id="MobiDB-lite"/>
    </source>
</evidence>
<sequence length="1125" mass="118192">MFASSNKRPGWYLPFAILTLTFLLYVTIGLWFTEWMASGRYYRPPNALDRFLQPETVDALYDDARLHNALISLTEAVAKASSDWGESYESEGLKGLGKNLTEEVARLKAIEPPRKRRSLFNGGKSGDGEQGGLLGAVSSLLGGDKKKNDTSLGGSLLSGIGNSLVDGLATPAFFLGIGLGMGAENGLNLTTTSESKAQASKVASTLGEEAKGLNLVAQNLGSGLTAQIVPAFGNSTTSFPIGMAAFGLAQGIGQGTAMGLNLTQTKFLPMNSSDTMAIASNLGLGISGPIAGSIDISKAFGGFSGTGNQLNQMLPQIAAAAGQGLGEGASKGLGFMKANMTGSPFGKRQLTAGSDPNAMDIPGAVGNFTLGLSQSFLQSADLSKILGGMDMSSAGFSLDATALVSIASGAGKGVGEGVAVGLNMITATNGTLTSPTTGVNGINATQEQAAEQFVKNLLAGFLQNGGTQFVSNTIAQQTSGLGNGIDVSKAAEGAARGLAEGTVNAFSQGGGFSKVLAGDFPKDLPMRLPALPQSPFNDSTNGSVVAFMRGLSGEGVLLAFQLMSQRKNGSTTGGLPFKRSVESKSVVTNNALIRRQDSGSATLPAPGLAIDSDTLQGIAQFSVDSLTCNGIGGLAALGLGVMNSPALKAAQKAQSGSNDTNPPLDPSTLAALPKDPITITSEGTKFVVNLTDGSITINEMPVVPFAVMTAVHVVLTTFAFFYALPIYLALGAMQRISVMIGHPFNEKKNKKWRTIFLLGLFAPTALVGIIVGMIAMGKSKHFATAHGITGLVALLLLIPTVVTSFMRLRSTSPAPGPAAFAPKIKTFPALFKGPSKIHVIAAVLVQLSLAFAMFSWIQGFTVLRSISLCVVDAVLTAPVLVGLMNAVLFVQISSTAIFIIRQYFENRIAKREAEIAKNGNVSYTENDNEKGMIRVNTMKTFGFDEKSISPSPPPSFYSQDRPGLQERNTAELLGHADSKIGWPVNARNLGEDDALPETHAQNTYSQGPNPFIDDQMVSPSVYDSKIGGFGDDRSFIFPPLPPPPPIDPFSEYGRESRTGRPRPSSELDPQSRYMNYLPRTPRSGDDERPMPMRYASFSRPLTGKKSGEDLRERYQEGGEGRWMRG</sequence>
<feature type="transmembrane region" description="Helical" evidence="2">
    <location>
        <begin position="877"/>
        <end position="900"/>
    </location>
</feature>
<keyword evidence="4" id="KW-1185">Reference proteome</keyword>
<feature type="transmembrane region" description="Helical" evidence="2">
    <location>
        <begin position="754"/>
        <end position="776"/>
    </location>
</feature>
<keyword evidence="2" id="KW-1133">Transmembrane helix</keyword>
<protein>
    <recommendedName>
        <fullName evidence="5">Cytochrome b561 domain-containing protein</fullName>
    </recommendedName>
</protein>
<organism evidence="3 4">
    <name type="scientific">Massarina eburnea CBS 473.64</name>
    <dbReference type="NCBI Taxonomy" id="1395130"/>
    <lineage>
        <taxon>Eukaryota</taxon>
        <taxon>Fungi</taxon>
        <taxon>Dikarya</taxon>
        <taxon>Ascomycota</taxon>
        <taxon>Pezizomycotina</taxon>
        <taxon>Dothideomycetes</taxon>
        <taxon>Pleosporomycetidae</taxon>
        <taxon>Pleosporales</taxon>
        <taxon>Massarineae</taxon>
        <taxon>Massarinaceae</taxon>
        <taxon>Massarina</taxon>
    </lineage>
</organism>
<proteinExistence type="predicted"/>
<reference evidence="3" key="1">
    <citation type="journal article" date="2020" name="Stud. Mycol.">
        <title>101 Dothideomycetes genomes: a test case for predicting lifestyles and emergence of pathogens.</title>
        <authorList>
            <person name="Haridas S."/>
            <person name="Albert R."/>
            <person name="Binder M."/>
            <person name="Bloem J."/>
            <person name="Labutti K."/>
            <person name="Salamov A."/>
            <person name="Andreopoulos B."/>
            <person name="Baker S."/>
            <person name="Barry K."/>
            <person name="Bills G."/>
            <person name="Bluhm B."/>
            <person name="Cannon C."/>
            <person name="Castanera R."/>
            <person name="Culley D."/>
            <person name="Daum C."/>
            <person name="Ezra D."/>
            <person name="Gonzalez J."/>
            <person name="Henrissat B."/>
            <person name="Kuo A."/>
            <person name="Liang C."/>
            <person name="Lipzen A."/>
            <person name="Lutzoni F."/>
            <person name="Magnuson J."/>
            <person name="Mondo S."/>
            <person name="Nolan M."/>
            <person name="Ohm R."/>
            <person name="Pangilinan J."/>
            <person name="Park H.-J."/>
            <person name="Ramirez L."/>
            <person name="Alfaro M."/>
            <person name="Sun H."/>
            <person name="Tritt A."/>
            <person name="Yoshinaga Y."/>
            <person name="Zwiers L.-H."/>
            <person name="Turgeon B."/>
            <person name="Goodwin S."/>
            <person name="Spatafora J."/>
            <person name="Crous P."/>
            <person name="Grigoriev I."/>
        </authorList>
    </citation>
    <scope>NUCLEOTIDE SEQUENCE</scope>
    <source>
        <strain evidence="3">CBS 473.64</strain>
    </source>
</reference>
<evidence type="ECO:0000256" key="2">
    <source>
        <dbReference type="SAM" id="Phobius"/>
    </source>
</evidence>
<feature type="compositionally biased region" description="Pro residues" evidence="1">
    <location>
        <begin position="1038"/>
        <end position="1047"/>
    </location>
</feature>
<evidence type="ECO:0008006" key="5">
    <source>
        <dbReference type="Google" id="ProtNLM"/>
    </source>
</evidence>
<gene>
    <name evidence="3" type="ORF">P280DRAFT_518874</name>
</gene>
<dbReference type="Proteomes" id="UP000799753">
    <property type="component" value="Unassembled WGS sequence"/>
</dbReference>
<keyword evidence="2" id="KW-0472">Membrane</keyword>
<feature type="transmembrane region" description="Helical" evidence="2">
    <location>
        <begin position="782"/>
        <end position="802"/>
    </location>
</feature>
<keyword evidence="2" id="KW-0812">Transmembrane</keyword>
<name>A0A6A6RZR4_9PLEO</name>
<feature type="region of interest" description="Disordered" evidence="1">
    <location>
        <begin position="1037"/>
        <end position="1125"/>
    </location>
</feature>
<accession>A0A6A6RZR4</accession>
<dbReference type="EMBL" id="MU006786">
    <property type="protein sequence ID" value="KAF2639454.1"/>
    <property type="molecule type" value="Genomic_DNA"/>
</dbReference>
<dbReference type="AlphaFoldDB" id="A0A6A6RZR4"/>
<feature type="compositionally biased region" description="Basic and acidic residues" evidence="1">
    <location>
        <begin position="1105"/>
        <end position="1125"/>
    </location>
</feature>
<evidence type="ECO:0000313" key="3">
    <source>
        <dbReference type="EMBL" id="KAF2639454.1"/>
    </source>
</evidence>
<feature type="transmembrane region" description="Helical" evidence="2">
    <location>
        <begin position="12"/>
        <end position="32"/>
    </location>
</feature>
<evidence type="ECO:0000313" key="4">
    <source>
        <dbReference type="Proteomes" id="UP000799753"/>
    </source>
</evidence>
<feature type="transmembrane region" description="Helical" evidence="2">
    <location>
        <begin position="837"/>
        <end position="857"/>
    </location>
</feature>